<dbReference type="STRING" id="425514.SAMN05443550_11270"/>
<dbReference type="AlphaFoldDB" id="A0A1H4GZ06"/>
<evidence type="ECO:0000259" key="1">
    <source>
        <dbReference type="Pfam" id="PF16694"/>
    </source>
</evidence>
<dbReference type="InterPro" id="IPR038142">
    <property type="entry name" value="Cytochrome_P460_sp"/>
</dbReference>
<evidence type="ECO:0000313" key="2">
    <source>
        <dbReference type="EMBL" id="SEB14807.1"/>
    </source>
</evidence>
<dbReference type="RefSeq" id="WP_090559348.1">
    <property type="nucleotide sequence ID" value="NZ_FNRA01000012.1"/>
</dbReference>
<dbReference type="OrthoDB" id="674757at2"/>
<dbReference type="Gene3D" id="3.50.70.20">
    <property type="entry name" value="Cytochrome P460"/>
    <property type="match status" value="1"/>
</dbReference>
<organism evidence="2 3">
    <name type="scientific">Pedobacter hartonius</name>
    <dbReference type="NCBI Taxonomy" id="425514"/>
    <lineage>
        <taxon>Bacteria</taxon>
        <taxon>Pseudomonadati</taxon>
        <taxon>Bacteroidota</taxon>
        <taxon>Sphingobacteriia</taxon>
        <taxon>Sphingobacteriales</taxon>
        <taxon>Sphingobacteriaceae</taxon>
        <taxon>Pedobacter</taxon>
    </lineage>
</organism>
<dbReference type="Proteomes" id="UP000198850">
    <property type="component" value="Unassembled WGS sequence"/>
</dbReference>
<dbReference type="EMBL" id="FNRA01000012">
    <property type="protein sequence ID" value="SEB14807.1"/>
    <property type="molecule type" value="Genomic_DNA"/>
</dbReference>
<proteinExistence type="predicted"/>
<dbReference type="Pfam" id="PF16694">
    <property type="entry name" value="Cytochrome_P460"/>
    <property type="match status" value="1"/>
</dbReference>
<sequence length="159" mass="17860">MKAIYILFPVLVLLAAACREQPDEKQLINKEASLPEDFNFSKLGLKVLSSSVNEKQNTMSTIYGNDLALNTAKAGTPVQAGEVLAMITWKQKKDEHWFGAKIPGNLQTVEMIRTSPDAQKSAKVDYQRYEGKKLTLKQDTTGNDKNIRYIFEQHPSVMP</sequence>
<accession>A0A1H4GZ06</accession>
<name>A0A1H4GZ06_9SPHI</name>
<gene>
    <name evidence="2" type="ORF">SAMN05443550_11270</name>
</gene>
<keyword evidence="3" id="KW-1185">Reference proteome</keyword>
<reference evidence="2 3" key="1">
    <citation type="submission" date="2016-10" db="EMBL/GenBank/DDBJ databases">
        <authorList>
            <person name="de Groot N.N."/>
        </authorList>
    </citation>
    <scope>NUCLEOTIDE SEQUENCE [LARGE SCALE GENOMIC DNA]</scope>
    <source>
        <strain evidence="2 3">DSM 19033</strain>
    </source>
</reference>
<dbReference type="InterPro" id="IPR032033">
    <property type="entry name" value="Cytochrome_P460"/>
</dbReference>
<feature type="domain" description="Cytochrome P460" evidence="1">
    <location>
        <begin position="46"/>
        <end position="134"/>
    </location>
</feature>
<protein>
    <submittedName>
        <fullName evidence="2">Cytochrome P460</fullName>
    </submittedName>
</protein>
<dbReference type="PROSITE" id="PS51257">
    <property type="entry name" value="PROKAR_LIPOPROTEIN"/>
    <property type="match status" value="1"/>
</dbReference>
<evidence type="ECO:0000313" key="3">
    <source>
        <dbReference type="Proteomes" id="UP000198850"/>
    </source>
</evidence>